<evidence type="ECO:0000256" key="1">
    <source>
        <dbReference type="SAM" id="MobiDB-lite"/>
    </source>
</evidence>
<name>A0A427Y2Q0_9TREE</name>
<comment type="caution">
    <text evidence="2">The sequence shown here is derived from an EMBL/GenBank/DDBJ whole genome shotgun (WGS) entry which is preliminary data.</text>
</comment>
<sequence length="154" mass="17266">MVEKTAEDARARKAAKGEVEGQGRDAFRAAGMEDVLRTRGTVDVGTKWMEPVEYIQPKVHTEYTTIIDREIHKHHLYPCVQPVEDPNPIVLEPRHHIFSVVDGKVHEVEGDAAAIEMMGQEAFEHGQKEVTHVRSLVLVEEISEAGAERSETMS</sequence>
<evidence type="ECO:0000313" key="3">
    <source>
        <dbReference type="Proteomes" id="UP000279259"/>
    </source>
</evidence>
<dbReference type="OrthoDB" id="5106716at2759"/>
<proteinExistence type="predicted"/>
<dbReference type="PANTHER" id="PTHR38703:SF1">
    <property type="entry name" value="ALLERGEN"/>
    <property type="match status" value="1"/>
</dbReference>
<evidence type="ECO:0000313" key="2">
    <source>
        <dbReference type="EMBL" id="RSH85404.1"/>
    </source>
</evidence>
<organism evidence="2 3">
    <name type="scientific">Saitozyma podzolica</name>
    <dbReference type="NCBI Taxonomy" id="1890683"/>
    <lineage>
        <taxon>Eukaryota</taxon>
        <taxon>Fungi</taxon>
        <taxon>Dikarya</taxon>
        <taxon>Basidiomycota</taxon>
        <taxon>Agaricomycotina</taxon>
        <taxon>Tremellomycetes</taxon>
        <taxon>Tremellales</taxon>
        <taxon>Trimorphomycetaceae</taxon>
        <taxon>Saitozyma</taxon>
    </lineage>
</organism>
<protein>
    <submittedName>
        <fullName evidence="2">Uncharacterized protein</fullName>
    </submittedName>
</protein>
<keyword evidence="3" id="KW-1185">Reference proteome</keyword>
<accession>A0A427Y2Q0</accession>
<dbReference type="AlphaFoldDB" id="A0A427Y2Q0"/>
<dbReference type="EMBL" id="RSCD01000020">
    <property type="protein sequence ID" value="RSH85404.1"/>
    <property type="molecule type" value="Genomic_DNA"/>
</dbReference>
<dbReference type="PANTHER" id="PTHR38703">
    <property type="entry name" value="CHROMOSOME 8, WHOLE GENOME SHOTGUN SEQUENCE"/>
    <property type="match status" value="1"/>
</dbReference>
<feature type="region of interest" description="Disordered" evidence="1">
    <location>
        <begin position="1"/>
        <end position="21"/>
    </location>
</feature>
<reference evidence="2 3" key="1">
    <citation type="submission" date="2018-11" db="EMBL/GenBank/DDBJ databases">
        <title>Genome sequence of Saitozyma podzolica DSM 27192.</title>
        <authorList>
            <person name="Aliyu H."/>
            <person name="Gorte O."/>
            <person name="Ochsenreither K."/>
        </authorList>
    </citation>
    <scope>NUCLEOTIDE SEQUENCE [LARGE SCALE GENOMIC DNA]</scope>
    <source>
        <strain evidence="2 3">DSM 27192</strain>
    </source>
</reference>
<gene>
    <name evidence="2" type="ORF">EHS25_004800</name>
</gene>
<dbReference type="Proteomes" id="UP000279259">
    <property type="component" value="Unassembled WGS sequence"/>
</dbReference>